<dbReference type="Pfam" id="PF13489">
    <property type="entry name" value="Methyltransf_23"/>
    <property type="match status" value="1"/>
</dbReference>
<dbReference type="Proteomes" id="UP000054383">
    <property type="component" value="Unassembled WGS sequence"/>
</dbReference>
<name>A0A0U1LRD5_TALIS</name>
<protein>
    <recommendedName>
        <fullName evidence="4">S-adenosyl-L-methionine-dependent methyltransferase</fullName>
    </recommendedName>
</protein>
<proteinExistence type="predicted"/>
<organism evidence="2 3">
    <name type="scientific">Talaromyces islandicus</name>
    <name type="common">Penicillium islandicum</name>
    <dbReference type="NCBI Taxonomy" id="28573"/>
    <lineage>
        <taxon>Eukaryota</taxon>
        <taxon>Fungi</taxon>
        <taxon>Dikarya</taxon>
        <taxon>Ascomycota</taxon>
        <taxon>Pezizomycotina</taxon>
        <taxon>Eurotiomycetes</taxon>
        <taxon>Eurotiomycetidae</taxon>
        <taxon>Eurotiales</taxon>
        <taxon>Trichocomaceae</taxon>
        <taxon>Talaromyces</taxon>
        <taxon>Talaromyces sect. Islandici</taxon>
    </lineage>
</organism>
<evidence type="ECO:0008006" key="4">
    <source>
        <dbReference type="Google" id="ProtNLM"/>
    </source>
</evidence>
<gene>
    <name evidence="2" type="ORF">PISL3812_02980</name>
</gene>
<feature type="region of interest" description="Disordered" evidence="1">
    <location>
        <begin position="1"/>
        <end position="31"/>
    </location>
</feature>
<evidence type="ECO:0000313" key="2">
    <source>
        <dbReference type="EMBL" id="CRG85977.1"/>
    </source>
</evidence>
<dbReference type="OrthoDB" id="2013972at2759"/>
<dbReference type="SUPFAM" id="SSF53335">
    <property type="entry name" value="S-adenosyl-L-methionine-dependent methyltransferases"/>
    <property type="match status" value="1"/>
</dbReference>
<sequence length="341" mass="38655">MCPGGTDDSVNDPFLDVQNSESSDGDSAFEEGDINSLTTSLSSSVLAYVYENGRRYHQLREGNYIFPNDEKEQDRLDMLHHVYSLVQGGRLHVAPISNPQRVLDMGTGTGLWALDFADEFPEADVMGLDVTPIQPQWTPVNCQFIIDDLEEDWDYPESQHFDYIHQRSMSGSIGSWPRLYQQALQNMKPNGWIEIQEFDVWFYSQVSGGLPEDSSIMKWQKMIDQASRGLGRPLNYASEFAKHLEDAGFVDVQTQVIKTPIGTWPKDPKLRELGAFLQAQMNEALEAVTLGYFTRVLGWSDIETQVMLAHVKKEFNDKSKLLYTFCRFVTGRKPGKTGKSS</sequence>
<dbReference type="PANTHER" id="PTHR43591:SF24">
    <property type="entry name" value="2-METHOXY-6-POLYPRENYL-1,4-BENZOQUINOL METHYLASE, MITOCHONDRIAL"/>
    <property type="match status" value="1"/>
</dbReference>
<dbReference type="CDD" id="cd02440">
    <property type="entry name" value="AdoMet_MTases"/>
    <property type="match status" value="1"/>
</dbReference>
<accession>A0A0U1LRD5</accession>
<dbReference type="STRING" id="28573.A0A0U1LRD5"/>
<dbReference type="EMBL" id="CVMT01000002">
    <property type="protein sequence ID" value="CRG85977.1"/>
    <property type="molecule type" value="Genomic_DNA"/>
</dbReference>
<dbReference type="GO" id="GO:0008168">
    <property type="term" value="F:methyltransferase activity"/>
    <property type="evidence" value="ECO:0007669"/>
    <property type="project" value="TreeGrafter"/>
</dbReference>
<dbReference type="Gene3D" id="3.40.50.150">
    <property type="entry name" value="Vaccinia Virus protein VP39"/>
    <property type="match status" value="1"/>
</dbReference>
<evidence type="ECO:0000313" key="3">
    <source>
        <dbReference type="Proteomes" id="UP000054383"/>
    </source>
</evidence>
<dbReference type="PANTHER" id="PTHR43591">
    <property type="entry name" value="METHYLTRANSFERASE"/>
    <property type="match status" value="1"/>
</dbReference>
<evidence type="ECO:0000256" key="1">
    <source>
        <dbReference type="SAM" id="MobiDB-lite"/>
    </source>
</evidence>
<reference evidence="2 3" key="1">
    <citation type="submission" date="2015-04" db="EMBL/GenBank/DDBJ databases">
        <authorList>
            <person name="Syromyatnikov M.Y."/>
            <person name="Popov V.N."/>
        </authorList>
    </citation>
    <scope>NUCLEOTIDE SEQUENCE [LARGE SCALE GENOMIC DNA]</scope>
    <source>
        <strain evidence="2">WF-38-12</strain>
    </source>
</reference>
<dbReference type="AlphaFoldDB" id="A0A0U1LRD5"/>
<dbReference type="OMA" id="EAQEHEV"/>
<dbReference type="InterPro" id="IPR029063">
    <property type="entry name" value="SAM-dependent_MTases_sf"/>
</dbReference>
<keyword evidence="3" id="KW-1185">Reference proteome</keyword>